<dbReference type="KEGG" id="mint:C7M51_00345"/>
<dbReference type="Pfam" id="PF11720">
    <property type="entry name" value="Inhibitor_I78"/>
    <property type="match status" value="1"/>
</dbReference>
<evidence type="ECO:0008006" key="4">
    <source>
        <dbReference type="Google" id="ProtNLM"/>
    </source>
</evidence>
<protein>
    <recommendedName>
        <fullName evidence="4">Peptidase inhibitor I78 family protein</fullName>
    </recommendedName>
</protein>
<accession>A0A6P1PWD3</accession>
<reference evidence="2 3" key="1">
    <citation type="submission" date="2018-03" db="EMBL/GenBank/DDBJ databases">
        <title>Pantoea intestinalis SRCM103226 isolated form the mealworm.</title>
        <authorList>
            <person name="Jeong D.-Y."/>
            <person name="Kim J.W."/>
        </authorList>
    </citation>
    <scope>NUCLEOTIDE SEQUENCE [LARGE SCALE GENOMIC DNA]</scope>
    <source>
        <strain evidence="2 3">SRCM103226</strain>
    </source>
</reference>
<name>A0A6P1PWD3_9GAMM</name>
<dbReference type="InterPro" id="IPR021719">
    <property type="entry name" value="Prot_inh_I78"/>
</dbReference>
<dbReference type="Gene3D" id="3.30.10.10">
    <property type="entry name" value="Trypsin Inhibitor V, subunit A"/>
    <property type="match status" value="1"/>
</dbReference>
<dbReference type="OrthoDB" id="6542851at2"/>
<evidence type="ECO:0000313" key="2">
    <source>
        <dbReference type="EMBL" id="QHM70085.1"/>
    </source>
</evidence>
<dbReference type="AlphaFoldDB" id="A0A6P1PWD3"/>
<sequence>MKRYGKAALVMALFMLAACQHPQKSSDTAATDVENNRCGASDYQNYIGKPLTAVNGLHINGPVRVIPYHSAVTMDFNLNRLNFLGDKDDVISRVYCG</sequence>
<feature type="chain" id="PRO_5027108394" description="Peptidase inhibitor I78 family protein" evidence="1">
    <location>
        <begin position="18"/>
        <end position="97"/>
    </location>
</feature>
<proteinExistence type="predicted"/>
<evidence type="ECO:0000256" key="1">
    <source>
        <dbReference type="SAM" id="SignalP"/>
    </source>
</evidence>
<dbReference type="PROSITE" id="PS51257">
    <property type="entry name" value="PROKAR_LIPOPROTEIN"/>
    <property type="match status" value="1"/>
</dbReference>
<feature type="signal peptide" evidence="1">
    <location>
        <begin position="1"/>
        <end position="17"/>
    </location>
</feature>
<organism evidence="2 3">
    <name type="scientific">Mixta intestinalis</name>
    <dbReference type="NCBI Taxonomy" id="1615494"/>
    <lineage>
        <taxon>Bacteria</taxon>
        <taxon>Pseudomonadati</taxon>
        <taxon>Pseudomonadota</taxon>
        <taxon>Gammaproteobacteria</taxon>
        <taxon>Enterobacterales</taxon>
        <taxon>Erwiniaceae</taxon>
        <taxon>Mixta</taxon>
    </lineage>
</organism>
<keyword evidence="3" id="KW-1185">Reference proteome</keyword>
<dbReference type="EMBL" id="CP028271">
    <property type="protein sequence ID" value="QHM70085.1"/>
    <property type="molecule type" value="Genomic_DNA"/>
</dbReference>
<dbReference type="Proteomes" id="UP000464053">
    <property type="component" value="Chromosome"/>
</dbReference>
<gene>
    <name evidence="2" type="ORF">C7M51_00345</name>
</gene>
<keyword evidence="1" id="KW-0732">Signal</keyword>
<evidence type="ECO:0000313" key="3">
    <source>
        <dbReference type="Proteomes" id="UP000464053"/>
    </source>
</evidence>
<dbReference type="RefSeq" id="WP_160619938.1">
    <property type="nucleotide sequence ID" value="NZ_CP028271.1"/>
</dbReference>